<dbReference type="OrthoDB" id="3039123at2759"/>
<dbReference type="Pfam" id="PF07519">
    <property type="entry name" value="Tannase"/>
    <property type="match status" value="1"/>
</dbReference>
<keyword evidence="7" id="KW-1015">Disulfide bond</keyword>
<dbReference type="InterPro" id="IPR011118">
    <property type="entry name" value="Tannase/feruloyl_esterase"/>
</dbReference>
<keyword evidence="3" id="KW-0479">Metal-binding</keyword>
<keyword evidence="5 8" id="KW-0378">Hydrolase</keyword>
<dbReference type="EC" id="3.1.1.-" evidence="8"/>
<gene>
    <name evidence="9" type="ORF">BTUL_0024g00280</name>
</gene>
<feature type="signal peptide" evidence="8">
    <location>
        <begin position="1"/>
        <end position="20"/>
    </location>
</feature>
<dbReference type="PANTHER" id="PTHR33938:SF16">
    <property type="entry name" value="CARBOXYLIC ESTER HYDROLASE"/>
    <property type="match status" value="1"/>
</dbReference>
<proteinExistence type="inferred from homology"/>
<comment type="caution">
    <text evidence="9">The sequence shown here is derived from an EMBL/GenBank/DDBJ whole genome shotgun (WGS) entry which is preliminary data.</text>
</comment>
<dbReference type="Proteomes" id="UP000297777">
    <property type="component" value="Unassembled WGS sequence"/>
</dbReference>
<keyword evidence="6" id="KW-0106">Calcium</keyword>
<dbReference type="EMBL" id="PQXH01000024">
    <property type="protein sequence ID" value="TGO16758.1"/>
    <property type="molecule type" value="Genomic_DNA"/>
</dbReference>
<comment type="similarity">
    <text evidence="1 8">Belongs to the tannase family.</text>
</comment>
<organism evidence="9 10">
    <name type="scientific">Botrytis tulipae</name>
    <dbReference type="NCBI Taxonomy" id="87230"/>
    <lineage>
        <taxon>Eukaryota</taxon>
        <taxon>Fungi</taxon>
        <taxon>Dikarya</taxon>
        <taxon>Ascomycota</taxon>
        <taxon>Pezizomycotina</taxon>
        <taxon>Leotiomycetes</taxon>
        <taxon>Helotiales</taxon>
        <taxon>Sclerotiniaceae</taxon>
        <taxon>Botrytis</taxon>
    </lineage>
</organism>
<name>A0A4Z1EZQ9_9HELO</name>
<evidence type="ECO:0000256" key="5">
    <source>
        <dbReference type="ARBA" id="ARBA00022801"/>
    </source>
</evidence>
<keyword evidence="4 8" id="KW-0732">Signal</keyword>
<evidence type="ECO:0000313" key="10">
    <source>
        <dbReference type="Proteomes" id="UP000297777"/>
    </source>
</evidence>
<dbReference type="GO" id="GO:0046872">
    <property type="term" value="F:metal ion binding"/>
    <property type="evidence" value="ECO:0007669"/>
    <property type="project" value="UniProtKB-KW"/>
</dbReference>
<dbReference type="InterPro" id="IPR029058">
    <property type="entry name" value="AB_hydrolase_fold"/>
</dbReference>
<protein>
    <recommendedName>
        <fullName evidence="8">Carboxylic ester hydrolase</fullName>
        <ecNumber evidence="8">3.1.1.-</ecNumber>
    </recommendedName>
</protein>
<evidence type="ECO:0000256" key="4">
    <source>
        <dbReference type="ARBA" id="ARBA00022729"/>
    </source>
</evidence>
<dbReference type="GO" id="GO:0030600">
    <property type="term" value="F:feruloyl esterase activity"/>
    <property type="evidence" value="ECO:0007669"/>
    <property type="project" value="UniProtKB-ARBA"/>
</dbReference>
<evidence type="ECO:0000256" key="3">
    <source>
        <dbReference type="ARBA" id="ARBA00022723"/>
    </source>
</evidence>
<accession>A0A4Z1EZQ9</accession>
<dbReference type="SUPFAM" id="SSF53474">
    <property type="entry name" value="alpha/beta-Hydrolases"/>
    <property type="match status" value="1"/>
</dbReference>
<sequence>MSSVHRVVLAAVSIAGAAQALSLSDVCTTTYARENLPAADFLPGITIDLSSVTTAVITNSTASNDWYITEALSYCSVTIAYSHNGIADDLVHVSLWVPEPDKFQNRYVTTGGSGLSINAGAVSSPTGVIVGAVSGYTDGGFGTFDSPWRAYIYYQPGAEFGDADTTYNSETGEWEVPITGLGGQWVAQFLQLQEVDNLSTLENVTYDTLKEWMIYGMQKYGDSLQTTEPDVSAFANAGGKVIHIHGEQDPSIPTASSIHYYESVRNVMFPNMTFDSSTEAMDEFYRLFLVPGGAHGGVSTEQPDGGWPATTLQTMIEWVENGIARATLNNTGTTASSLQMASAPAVVKQRHLFRLCL</sequence>
<evidence type="ECO:0000256" key="8">
    <source>
        <dbReference type="RuleBase" id="RU361238"/>
    </source>
</evidence>
<keyword evidence="2" id="KW-0719">Serine esterase</keyword>
<evidence type="ECO:0000256" key="7">
    <source>
        <dbReference type="ARBA" id="ARBA00023157"/>
    </source>
</evidence>
<dbReference type="AlphaFoldDB" id="A0A4Z1EZQ9"/>
<reference evidence="9 10" key="1">
    <citation type="submission" date="2017-12" db="EMBL/GenBank/DDBJ databases">
        <title>Comparative genomics of Botrytis spp.</title>
        <authorList>
            <person name="Valero-Jimenez C.A."/>
            <person name="Tapia P."/>
            <person name="Veloso J."/>
            <person name="Silva-Moreno E."/>
            <person name="Staats M."/>
            <person name="Valdes J.H."/>
            <person name="Van Kan J.A.L."/>
        </authorList>
    </citation>
    <scope>NUCLEOTIDE SEQUENCE [LARGE SCALE GENOMIC DNA]</scope>
    <source>
        <strain evidence="9 10">Bt9001</strain>
    </source>
</reference>
<evidence type="ECO:0000313" key="9">
    <source>
        <dbReference type="EMBL" id="TGO16758.1"/>
    </source>
</evidence>
<evidence type="ECO:0000256" key="2">
    <source>
        <dbReference type="ARBA" id="ARBA00022487"/>
    </source>
</evidence>
<keyword evidence="10" id="KW-1185">Reference proteome</keyword>
<feature type="chain" id="PRO_5021464625" description="Carboxylic ester hydrolase" evidence="8">
    <location>
        <begin position="21"/>
        <end position="357"/>
    </location>
</feature>
<dbReference type="PANTHER" id="PTHR33938">
    <property type="entry name" value="FERULOYL ESTERASE B-RELATED"/>
    <property type="match status" value="1"/>
</dbReference>
<evidence type="ECO:0000256" key="6">
    <source>
        <dbReference type="ARBA" id="ARBA00022837"/>
    </source>
</evidence>
<evidence type="ECO:0000256" key="1">
    <source>
        <dbReference type="ARBA" id="ARBA00006249"/>
    </source>
</evidence>